<evidence type="ECO:0000259" key="14">
    <source>
        <dbReference type="PROSITE" id="PS51371"/>
    </source>
</evidence>
<evidence type="ECO:0000256" key="8">
    <source>
        <dbReference type="ARBA" id="ARBA00023136"/>
    </source>
</evidence>
<reference evidence="15 16" key="2">
    <citation type="submission" date="2018-06" db="EMBL/GenBank/DDBJ databases">
        <title>Metagenomic assembly of (sub)arctic Cyanobacteria and their associated microbiome from non-axenic cultures.</title>
        <authorList>
            <person name="Baurain D."/>
        </authorList>
    </citation>
    <scope>NUCLEOTIDE SEQUENCE [LARGE SCALE GENOMIC DNA]</scope>
    <source>
        <strain evidence="15">ULC129bin1</strain>
    </source>
</reference>
<dbReference type="GO" id="GO:0009927">
    <property type="term" value="F:histidine phosphotransfer kinase activity"/>
    <property type="evidence" value="ECO:0007669"/>
    <property type="project" value="TreeGrafter"/>
</dbReference>
<organism evidence="15 16">
    <name type="scientific">Leptolyngbya foveolarum</name>
    <dbReference type="NCBI Taxonomy" id="47253"/>
    <lineage>
        <taxon>Bacteria</taxon>
        <taxon>Bacillati</taxon>
        <taxon>Cyanobacteriota</taxon>
        <taxon>Cyanophyceae</taxon>
        <taxon>Leptolyngbyales</taxon>
        <taxon>Leptolyngbyaceae</taxon>
        <taxon>Leptolyngbya group</taxon>
        <taxon>Leptolyngbya</taxon>
    </lineage>
</organism>
<dbReference type="SMART" id="SM00387">
    <property type="entry name" value="HATPase_c"/>
    <property type="match status" value="1"/>
</dbReference>
<keyword evidence="5" id="KW-0808">Transferase</keyword>
<dbReference type="EC" id="2.7.13.3" evidence="3"/>
<dbReference type="PROSITE" id="PS51371">
    <property type="entry name" value="CBS"/>
    <property type="match status" value="1"/>
</dbReference>
<dbReference type="PROSITE" id="PS50046">
    <property type="entry name" value="PHYTOCHROME_2"/>
    <property type="match status" value="2"/>
</dbReference>
<dbReference type="GO" id="GO:0005886">
    <property type="term" value="C:plasma membrane"/>
    <property type="evidence" value="ECO:0007669"/>
    <property type="project" value="TreeGrafter"/>
</dbReference>
<dbReference type="InterPro" id="IPR035965">
    <property type="entry name" value="PAS-like_dom_sf"/>
</dbReference>
<dbReference type="PROSITE" id="PS50113">
    <property type="entry name" value="PAC"/>
    <property type="match status" value="1"/>
</dbReference>
<dbReference type="InterPro" id="IPR013656">
    <property type="entry name" value="PAS_4"/>
</dbReference>
<name>A0A2W4TKI0_9CYAN</name>
<evidence type="ECO:0000259" key="11">
    <source>
        <dbReference type="PROSITE" id="PS50109"/>
    </source>
</evidence>
<sequence length="805" mass="89997">MTSEQPKALQRPNLEQLLDRQPLRVHPDTAIAAVIDRMDACALIVLEDKLLGIFTERDLVRLVVKNADLHTTPISAAMTQPVRVLKHSEARDIFKVLSIMQQHRIRQIPMVEENGLLSGLITQTSILQAIGLFNGVLKTADVTQQRQTELALKQQYQQGQLIGNVTRRIRESLELEEILKTAVTEVQAILNCDRVLVIERAADSNAQVIEGSTRLGVQPSLLNQSVSGLVPATISDPGVPQTGVASLEIAIYVQSQPWGLLVASQNQSAREWQPFEIELMEHLADQMGVAIAQAQLLGNLEALVEQRTVELRETNDRLQLEIQERTKTESALRESQQQLGGILETAGEAIISIDEQHSVVLFNQSAEKTFGYTPSEIIGEPLERLLPEVVRQTHQQYVRSFAQEPGASRPMNRDMVAKRKNGEAFPAEASISKIQTNTGWLLTIMLKDITERRLSEAALRRSEEQLRLTTDSLPVLICYVDAEQRYRFNNKTHADWFGRTVEELEGRLVREIIGESHYQQAHPYIQQALSGQKIHYELTFSISEDQTCDLSATYIPDIDADGKVRGFFALISDISDRKTTERIKAEFVSMVSHELRTPLTSIHGSLKLMSMMMLEDLNPKGKELVAIALKNTDRLGRLINDVLDLERIESGRISLIYQNCDLAKLMTQAAQTMESMARELDVRLVTQPINITLSLDPDRITQMLTNLLSNAIKFSPSDADILLSATEREQDILISVTDSGPGIPASKIELIFERFQQVDSRESRRLGGTGLGLAICKQMVQQHGGTIWAESELGEGSTFCFTLPK</sequence>
<evidence type="ECO:0000259" key="10">
    <source>
        <dbReference type="PROSITE" id="PS50046"/>
    </source>
</evidence>
<dbReference type="EMBL" id="QBMC01000244">
    <property type="protein sequence ID" value="PZO09706.1"/>
    <property type="molecule type" value="Genomic_DNA"/>
</dbReference>
<keyword evidence="4" id="KW-0597">Phosphoprotein</keyword>
<dbReference type="InterPro" id="IPR003661">
    <property type="entry name" value="HisK_dim/P_dom"/>
</dbReference>
<dbReference type="InterPro" id="IPR000644">
    <property type="entry name" value="CBS_dom"/>
</dbReference>
<keyword evidence="7" id="KW-0902">Two-component regulatory system</keyword>
<dbReference type="SUPFAM" id="SSF55785">
    <property type="entry name" value="PYP-like sensor domain (PAS domain)"/>
    <property type="match status" value="2"/>
</dbReference>
<dbReference type="InterPro" id="IPR003594">
    <property type="entry name" value="HATPase_dom"/>
</dbReference>
<accession>A0A2W4TKI0</accession>
<dbReference type="PANTHER" id="PTHR43047:SF72">
    <property type="entry name" value="OSMOSENSING HISTIDINE PROTEIN KINASE SLN1"/>
    <property type="match status" value="1"/>
</dbReference>
<evidence type="ECO:0000259" key="12">
    <source>
        <dbReference type="PROSITE" id="PS50112"/>
    </source>
</evidence>
<dbReference type="InterPro" id="IPR003018">
    <property type="entry name" value="GAF"/>
</dbReference>
<dbReference type="Gene3D" id="3.30.565.10">
    <property type="entry name" value="Histidine kinase-like ATPase, C-terminal domain"/>
    <property type="match status" value="1"/>
</dbReference>
<feature type="domain" description="Phytochrome chromophore attachment site" evidence="10">
    <location>
        <begin position="174"/>
        <end position="222"/>
    </location>
</feature>
<gene>
    <name evidence="15" type="ORF">DCF25_21450</name>
</gene>
<evidence type="ECO:0000313" key="16">
    <source>
        <dbReference type="Proteomes" id="UP000249354"/>
    </source>
</evidence>
<dbReference type="SUPFAM" id="SSF55781">
    <property type="entry name" value="GAF domain-like"/>
    <property type="match status" value="1"/>
</dbReference>
<dbReference type="InterPro" id="IPR046342">
    <property type="entry name" value="CBS_dom_sf"/>
</dbReference>
<dbReference type="Proteomes" id="UP000249354">
    <property type="component" value="Unassembled WGS sequence"/>
</dbReference>
<feature type="domain" description="CBS" evidence="14">
    <location>
        <begin position="78"/>
        <end position="139"/>
    </location>
</feature>
<dbReference type="InterPro" id="IPR016132">
    <property type="entry name" value="Phyto_chromo_attachment"/>
</dbReference>
<dbReference type="FunFam" id="3.30.565.10:FF:000006">
    <property type="entry name" value="Sensor histidine kinase WalK"/>
    <property type="match status" value="1"/>
</dbReference>
<dbReference type="CDD" id="cd16922">
    <property type="entry name" value="HATPase_EvgS-ArcB-TorS-like"/>
    <property type="match status" value="1"/>
</dbReference>
<dbReference type="AlphaFoldDB" id="A0A2W4TKI0"/>
<dbReference type="PRINTS" id="PR00344">
    <property type="entry name" value="BCTRLSENSOR"/>
</dbReference>
<feature type="domain" description="PAS" evidence="12">
    <location>
        <begin position="335"/>
        <end position="404"/>
    </location>
</feature>
<reference evidence="16" key="1">
    <citation type="submission" date="2018-04" db="EMBL/GenBank/DDBJ databases">
        <authorList>
            <person name="Cornet L."/>
        </authorList>
    </citation>
    <scope>NUCLEOTIDE SEQUENCE [LARGE SCALE GENOMIC DNA]</scope>
</reference>
<feature type="domain" description="Histidine kinase" evidence="11">
    <location>
        <begin position="590"/>
        <end position="805"/>
    </location>
</feature>
<dbReference type="InterPro" id="IPR036890">
    <property type="entry name" value="HATPase_C_sf"/>
</dbReference>
<dbReference type="PROSITE" id="PS50112">
    <property type="entry name" value="PAS"/>
    <property type="match status" value="2"/>
</dbReference>
<dbReference type="CDD" id="cd00130">
    <property type="entry name" value="PAS"/>
    <property type="match status" value="2"/>
</dbReference>
<dbReference type="SMART" id="SM00388">
    <property type="entry name" value="HisKA"/>
    <property type="match status" value="1"/>
</dbReference>
<evidence type="ECO:0000256" key="3">
    <source>
        <dbReference type="ARBA" id="ARBA00012438"/>
    </source>
</evidence>
<evidence type="ECO:0000259" key="13">
    <source>
        <dbReference type="PROSITE" id="PS50113"/>
    </source>
</evidence>
<evidence type="ECO:0000256" key="7">
    <source>
        <dbReference type="ARBA" id="ARBA00023012"/>
    </source>
</evidence>
<comment type="similarity">
    <text evidence="2">In the N-terminal section; belongs to the phytochrome family.</text>
</comment>
<dbReference type="Pfam" id="PF13426">
    <property type="entry name" value="PAS_9"/>
    <property type="match status" value="1"/>
</dbReference>
<dbReference type="Gene3D" id="3.30.450.20">
    <property type="entry name" value="PAS domain"/>
    <property type="match status" value="2"/>
</dbReference>
<dbReference type="SMART" id="SM00116">
    <property type="entry name" value="CBS"/>
    <property type="match status" value="2"/>
</dbReference>
<keyword evidence="8" id="KW-0472">Membrane</keyword>
<dbReference type="SUPFAM" id="SSF55874">
    <property type="entry name" value="ATPase domain of HSP90 chaperone/DNA topoisomerase II/histidine kinase"/>
    <property type="match status" value="1"/>
</dbReference>
<dbReference type="InterPro" id="IPR029016">
    <property type="entry name" value="GAF-like_dom_sf"/>
</dbReference>
<dbReference type="SMART" id="SM00091">
    <property type="entry name" value="PAS"/>
    <property type="match status" value="2"/>
</dbReference>
<dbReference type="GO" id="GO:0000155">
    <property type="term" value="F:phosphorelay sensor kinase activity"/>
    <property type="evidence" value="ECO:0007669"/>
    <property type="project" value="InterPro"/>
</dbReference>
<feature type="domain" description="PAS" evidence="12">
    <location>
        <begin position="462"/>
        <end position="532"/>
    </location>
</feature>
<dbReference type="SUPFAM" id="SSF47384">
    <property type="entry name" value="Homodimeric domain of signal transducing histidine kinase"/>
    <property type="match status" value="1"/>
</dbReference>
<dbReference type="InterPro" id="IPR036097">
    <property type="entry name" value="HisK_dim/P_sf"/>
</dbReference>
<feature type="domain" description="PAC" evidence="13">
    <location>
        <begin position="411"/>
        <end position="461"/>
    </location>
</feature>
<dbReference type="NCBIfam" id="TIGR00229">
    <property type="entry name" value="sensory_box"/>
    <property type="match status" value="2"/>
</dbReference>
<evidence type="ECO:0000256" key="4">
    <source>
        <dbReference type="ARBA" id="ARBA00022553"/>
    </source>
</evidence>
<dbReference type="Pfam" id="PF08448">
    <property type="entry name" value="PAS_4"/>
    <property type="match status" value="1"/>
</dbReference>
<dbReference type="Pfam" id="PF01590">
    <property type="entry name" value="GAF"/>
    <property type="match status" value="1"/>
</dbReference>
<comment type="catalytic activity">
    <reaction evidence="1">
        <text>ATP + protein L-histidine = ADP + protein N-phospho-L-histidine.</text>
        <dbReference type="EC" id="2.7.13.3"/>
    </reaction>
</comment>
<feature type="domain" description="Phytochrome chromophore attachment site" evidence="10">
    <location>
        <begin position="244"/>
        <end position="286"/>
    </location>
</feature>
<dbReference type="InterPro" id="IPR004358">
    <property type="entry name" value="Sig_transdc_His_kin-like_C"/>
</dbReference>
<evidence type="ECO:0000256" key="2">
    <source>
        <dbReference type="ARBA" id="ARBA00006402"/>
    </source>
</evidence>
<protein>
    <recommendedName>
        <fullName evidence="3">histidine kinase</fullName>
        <ecNumber evidence="3">2.7.13.3</ecNumber>
    </recommendedName>
</protein>
<evidence type="ECO:0000256" key="1">
    <source>
        <dbReference type="ARBA" id="ARBA00000085"/>
    </source>
</evidence>
<dbReference type="Gene3D" id="3.10.580.10">
    <property type="entry name" value="CBS-domain"/>
    <property type="match status" value="1"/>
</dbReference>
<dbReference type="Pfam" id="PF00512">
    <property type="entry name" value="HisKA"/>
    <property type="match status" value="1"/>
</dbReference>
<dbReference type="InterPro" id="IPR005467">
    <property type="entry name" value="His_kinase_dom"/>
</dbReference>
<dbReference type="SMART" id="SM00065">
    <property type="entry name" value="GAF"/>
    <property type="match status" value="1"/>
</dbReference>
<dbReference type="Pfam" id="PF00571">
    <property type="entry name" value="CBS"/>
    <property type="match status" value="2"/>
</dbReference>
<dbReference type="SUPFAM" id="SSF54631">
    <property type="entry name" value="CBS-domain pair"/>
    <property type="match status" value="1"/>
</dbReference>
<dbReference type="PANTHER" id="PTHR43047">
    <property type="entry name" value="TWO-COMPONENT HISTIDINE PROTEIN KINASE"/>
    <property type="match status" value="1"/>
</dbReference>
<evidence type="ECO:0000256" key="5">
    <source>
        <dbReference type="ARBA" id="ARBA00022679"/>
    </source>
</evidence>
<dbReference type="Pfam" id="PF02518">
    <property type="entry name" value="HATPase_c"/>
    <property type="match status" value="1"/>
</dbReference>
<keyword evidence="9" id="KW-0129">CBS domain</keyword>
<keyword evidence="6" id="KW-0418">Kinase</keyword>
<evidence type="ECO:0000313" key="15">
    <source>
        <dbReference type="EMBL" id="PZO09706.1"/>
    </source>
</evidence>
<dbReference type="InterPro" id="IPR000700">
    <property type="entry name" value="PAS-assoc_C"/>
</dbReference>
<dbReference type="FunFam" id="1.10.287.130:FF:000001">
    <property type="entry name" value="Two-component sensor histidine kinase"/>
    <property type="match status" value="1"/>
</dbReference>
<dbReference type="Gene3D" id="3.30.450.40">
    <property type="match status" value="2"/>
</dbReference>
<dbReference type="Gene3D" id="1.10.287.130">
    <property type="match status" value="1"/>
</dbReference>
<proteinExistence type="inferred from homology"/>
<comment type="caution">
    <text evidence="15">The sequence shown here is derived from an EMBL/GenBank/DDBJ whole genome shotgun (WGS) entry which is preliminary data.</text>
</comment>
<dbReference type="CDD" id="cd00082">
    <property type="entry name" value="HisKA"/>
    <property type="match status" value="1"/>
</dbReference>
<evidence type="ECO:0000256" key="6">
    <source>
        <dbReference type="ARBA" id="ARBA00022777"/>
    </source>
</evidence>
<dbReference type="PROSITE" id="PS50109">
    <property type="entry name" value="HIS_KIN"/>
    <property type="match status" value="1"/>
</dbReference>
<evidence type="ECO:0000256" key="9">
    <source>
        <dbReference type="PROSITE-ProRule" id="PRU00703"/>
    </source>
</evidence>
<dbReference type="InterPro" id="IPR000014">
    <property type="entry name" value="PAS"/>
</dbReference>